<keyword evidence="8" id="KW-1185">Reference proteome</keyword>
<dbReference type="PANTHER" id="PTHR31465">
    <property type="entry name" value="PROTEIN RTA1-RELATED"/>
    <property type="match status" value="1"/>
</dbReference>
<name>A0AAN6YDA8_9PEZI</name>
<accession>A0AAN6YDA8</accession>
<protein>
    <submittedName>
        <fullName evidence="7">Uncharacterized protein</fullName>
    </submittedName>
</protein>
<sequence>MSDEKIVPGSVYFYAPNKGAAIFFTVAFAVSGLYHVWQCFYFKCFKLTTLLTLSCAVLTTAYATRAYGSVHYDDAQVYTASTLLLYIAPPIFQLANLQILGRLYHFVPYFALMHPARMFLTFASITAVIEILAVMGVAYLSNRSLPEKSTQMGDAMAKASLVLQLLQIAITLLMLITFHHVSRQGKITKSPRVTRPLAILYTTTGLLLLRTLYATIYHFTTPANPTLALQDQNGPALPSILLREVYFLVLDSTPILLTTILWNIFHPRSYLPADDTRYLAQDGQTELKGPGWKDSRSLTETFMNPFASLTHRAAHEKPFWERNGYAFGRSGRVVRTGGQGGRRAANQTHSQTQSHGVLGAQA</sequence>
<feature type="transmembrane region" description="Helical" evidence="6">
    <location>
        <begin position="44"/>
        <end position="63"/>
    </location>
</feature>
<feature type="transmembrane region" description="Helical" evidence="6">
    <location>
        <begin position="20"/>
        <end position="37"/>
    </location>
</feature>
<feature type="transmembrane region" description="Helical" evidence="6">
    <location>
        <begin position="198"/>
        <end position="219"/>
    </location>
</feature>
<keyword evidence="2 6" id="KW-0812">Transmembrane</keyword>
<evidence type="ECO:0000313" key="8">
    <source>
        <dbReference type="Proteomes" id="UP001301769"/>
    </source>
</evidence>
<dbReference type="Proteomes" id="UP001301769">
    <property type="component" value="Unassembled WGS sequence"/>
</dbReference>
<feature type="compositionally biased region" description="Polar residues" evidence="5">
    <location>
        <begin position="345"/>
        <end position="355"/>
    </location>
</feature>
<dbReference type="PANTHER" id="PTHR31465:SF13">
    <property type="entry name" value="RTA1 DOMAIN PROTEIN-RELATED"/>
    <property type="match status" value="1"/>
</dbReference>
<evidence type="ECO:0000256" key="5">
    <source>
        <dbReference type="SAM" id="MobiDB-lite"/>
    </source>
</evidence>
<comment type="caution">
    <text evidence="7">The sequence shown here is derived from an EMBL/GenBank/DDBJ whole genome shotgun (WGS) entry which is preliminary data.</text>
</comment>
<keyword evidence="4 6" id="KW-0472">Membrane</keyword>
<feature type="transmembrane region" description="Helical" evidence="6">
    <location>
        <begin position="161"/>
        <end position="178"/>
    </location>
</feature>
<dbReference type="Pfam" id="PF04479">
    <property type="entry name" value="RTA1"/>
    <property type="match status" value="1"/>
</dbReference>
<dbReference type="GO" id="GO:0016020">
    <property type="term" value="C:membrane"/>
    <property type="evidence" value="ECO:0007669"/>
    <property type="project" value="UniProtKB-SubCell"/>
</dbReference>
<feature type="region of interest" description="Disordered" evidence="5">
    <location>
        <begin position="336"/>
        <end position="362"/>
    </location>
</feature>
<gene>
    <name evidence="7" type="ORF">QBC37DRAFT_91542</name>
</gene>
<evidence type="ECO:0000256" key="2">
    <source>
        <dbReference type="ARBA" id="ARBA00022692"/>
    </source>
</evidence>
<evidence type="ECO:0000256" key="3">
    <source>
        <dbReference type="ARBA" id="ARBA00022989"/>
    </source>
</evidence>
<dbReference type="AlphaFoldDB" id="A0AAN6YDA8"/>
<evidence type="ECO:0000256" key="4">
    <source>
        <dbReference type="ARBA" id="ARBA00023136"/>
    </source>
</evidence>
<proteinExistence type="predicted"/>
<organism evidence="7 8">
    <name type="scientific">Rhypophila decipiens</name>
    <dbReference type="NCBI Taxonomy" id="261697"/>
    <lineage>
        <taxon>Eukaryota</taxon>
        <taxon>Fungi</taxon>
        <taxon>Dikarya</taxon>
        <taxon>Ascomycota</taxon>
        <taxon>Pezizomycotina</taxon>
        <taxon>Sordariomycetes</taxon>
        <taxon>Sordariomycetidae</taxon>
        <taxon>Sordariales</taxon>
        <taxon>Naviculisporaceae</taxon>
        <taxon>Rhypophila</taxon>
    </lineage>
</organism>
<evidence type="ECO:0000256" key="1">
    <source>
        <dbReference type="ARBA" id="ARBA00004141"/>
    </source>
</evidence>
<feature type="transmembrane region" description="Helical" evidence="6">
    <location>
        <begin position="245"/>
        <end position="265"/>
    </location>
</feature>
<keyword evidence="3 6" id="KW-1133">Transmembrane helix</keyword>
<reference evidence="7" key="1">
    <citation type="journal article" date="2023" name="Mol. Phylogenet. Evol.">
        <title>Genome-scale phylogeny and comparative genomics of the fungal order Sordariales.</title>
        <authorList>
            <person name="Hensen N."/>
            <person name="Bonometti L."/>
            <person name="Westerberg I."/>
            <person name="Brannstrom I.O."/>
            <person name="Guillou S."/>
            <person name="Cros-Aarteil S."/>
            <person name="Calhoun S."/>
            <person name="Haridas S."/>
            <person name="Kuo A."/>
            <person name="Mondo S."/>
            <person name="Pangilinan J."/>
            <person name="Riley R."/>
            <person name="LaButti K."/>
            <person name="Andreopoulos B."/>
            <person name="Lipzen A."/>
            <person name="Chen C."/>
            <person name="Yan M."/>
            <person name="Daum C."/>
            <person name="Ng V."/>
            <person name="Clum A."/>
            <person name="Steindorff A."/>
            <person name="Ohm R.A."/>
            <person name="Martin F."/>
            <person name="Silar P."/>
            <person name="Natvig D.O."/>
            <person name="Lalanne C."/>
            <person name="Gautier V."/>
            <person name="Ament-Velasquez S.L."/>
            <person name="Kruys A."/>
            <person name="Hutchinson M.I."/>
            <person name="Powell A.J."/>
            <person name="Barry K."/>
            <person name="Miller A.N."/>
            <person name="Grigoriev I.V."/>
            <person name="Debuchy R."/>
            <person name="Gladieux P."/>
            <person name="Hiltunen Thoren M."/>
            <person name="Johannesson H."/>
        </authorList>
    </citation>
    <scope>NUCLEOTIDE SEQUENCE</scope>
    <source>
        <strain evidence="7">PSN293</strain>
    </source>
</reference>
<reference evidence="7" key="2">
    <citation type="submission" date="2023-05" db="EMBL/GenBank/DDBJ databases">
        <authorList>
            <consortium name="Lawrence Berkeley National Laboratory"/>
            <person name="Steindorff A."/>
            <person name="Hensen N."/>
            <person name="Bonometti L."/>
            <person name="Westerberg I."/>
            <person name="Brannstrom I.O."/>
            <person name="Guillou S."/>
            <person name="Cros-Aarteil S."/>
            <person name="Calhoun S."/>
            <person name="Haridas S."/>
            <person name="Kuo A."/>
            <person name="Mondo S."/>
            <person name="Pangilinan J."/>
            <person name="Riley R."/>
            <person name="Labutti K."/>
            <person name="Andreopoulos B."/>
            <person name="Lipzen A."/>
            <person name="Chen C."/>
            <person name="Yanf M."/>
            <person name="Daum C."/>
            <person name="Ng V."/>
            <person name="Clum A."/>
            <person name="Ohm R."/>
            <person name="Martin F."/>
            <person name="Silar P."/>
            <person name="Natvig D."/>
            <person name="Lalanne C."/>
            <person name="Gautier V."/>
            <person name="Ament-Velasquez S.L."/>
            <person name="Kruys A."/>
            <person name="Hutchinson M.I."/>
            <person name="Powell A.J."/>
            <person name="Barry K."/>
            <person name="Miller A.N."/>
            <person name="Grigoriev I.V."/>
            <person name="Debuchy R."/>
            <person name="Gladieux P."/>
            <person name="Thoren M.H."/>
            <person name="Johannesson H."/>
        </authorList>
    </citation>
    <scope>NUCLEOTIDE SEQUENCE</scope>
    <source>
        <strain evidence="7">PSN293</strain>
    </source>
</reference>
<dbReference type="EMBL" id="MU858068">
    <property type="protein sequence ID" value="KAK4216510.1"/>
    <property type="molecule type" value="Genomic_DNA"/>
</dbReference>
<feature type="transmembrane region" description="Helical" evidence="6">
    <location>
        <begin position="119"/>
        <end position="141"/>
    </location>
</feature>
<comment type="subcellular location">
    <subcellularLocation>
        <location evidence="1">Membrane</location>
        <topology evidence="1">Multi-pass membrane protein</topology>
    </subcellularLocation>
</comment>
<evidence type="ECO:0000256" key="6">
    <source>
        <dbReference type="SAM" id="Phobius"/>
    </source>
</evidence>
<feature type="transmembrane region" description="Helical" evidence="6">
    <location>
        <begin position="83"/>
        <end position="107"/>
    </location>
</feature>
<dbReference type="InterPro" id="IPR007568">
    <property type="entry name" value="RTA1"/>
</dbReference>
<evidence type="ECO:0000313" key="7">
    <source>
        <dbReference type="EMBL" id="KAK4216510.1"/>
    </source>
</evidence>